<dbReference type="GO" id="GO:0005829">
    <property type="term" value="C:cytosol"/>
    <property type="evidence" value="ECO:0007669"/>
    <property type="project" value="TreeGrafter"/>
</dbReference>
<keyword evidence="4 8" id="KW-0548">Nucleotidyltransferase</keyword>
<evidence type="ECO:0000256" key="1">
    <source>
        <dbReference type="ARBA" id="ARBA00007404"/>
    </source>
</evidence>
<comment type="cofactor">
    <cofactor evidence="8">
        <name>Mg(2+)</name>
        <dbReference type="ChEBI" id="CHEBI:18420"/>
    </cofactor>
</comment>
<comment type="subcellular location">
    <subcellularLocation>
        <location evidence="8">Cytoplasm</location>
    </subcellularLocation>
</comment>
<dbReference type="InterPro" id="IPR001247">
    <property type="entry name" value="ExoRNase_PH_dom1"/>
</dbReference>
<dbReference type="SUPFAM" id="SSF54211">
    <property type="entry name" value="Ribosomal protein S5 domain 2-like"/>
    <property type="match status" value="2"/>
</dbReference>
<dbReference type="NCBIfam" id="TIGR03591">
    <property type="entry name" value="polynuc_phos"/>
    <property type="match status" value="1"/>
</dbReference>
<comment type="catalytic activity">
    <reaction evidence="8">
        <text>RNA(n+1) + phosphate = RNA(n) + a ribonucleoside 5'-diphosphate</text>
        <dbReference type="Rhea" id="RHEA:22096"/>
        <dbReference type="Rhea" id="RHEA-COMP:14527"/>
        <dbReference type="Rhea" id="RHEA-COMP:17342"/>
        <dbReference type="ChEBI" id="CHEBI:43474"/>
        <dbReference type="ChEBI" id="CHEBI:57930"/>
        <dbReference type="ChEBI" id="CHEBI:140395"/>
        <dbReference type="EC" id="2.7.7.8"/>
    </reaction>
</comment>
<dbReference type="SUPFAM" id="SSF50249">
    <property type="entry name" value="Nucleic acid-binding proteins"/>
    <property type="match status" value="1"/>
</dbReference>
<dbReference type="GO" id="GO:0000287">
    <property type="term" value="F:magnesium ion binding"/>
    <property type="evidence" value="ECO:0007669"/>
    <property type="project" value="UniProtKB-UniRule"/>
</dbReference>
<feature type="domain" description="S1 motif" evidence="10">
    <location>
        <begin position="622"/>
        <end position="690"/>
    </location>
</feature>
<dbReference type="PIRSF" id="PIRSF005499">
    <property type="entry name" value="PNPase"/>
    <property type="match status" value="1"/>
</dbReference>
<dbReference type="NCBIfam" id="NF008805">
    <property type="entry name" value="PRK11824.1"/>
    <property type="match status" value="1"/>
</dbReference>
<dbReference type="InterPro" id="IPR004088">
    <property type="entry name" value="KH_dom_type_1"/>
</dbReference>
<dbReference type="GO" id="GO:0006396">
    <property type="term" value="P:RNA processing"/>
    <property type="evidence" value="ECO:0007669"/>
    <property type="project" value="InterPro"/>
</dbReference>
<feature type="region of interest" description="Disordered" evidence="9">
    <location>
        <begin position="698"/>
        <end position="719"/>
    </location>
</feature>
<evidence type="ECO:0000256" key="6">
    <source>
        <dbReference type="ARBA" id="ARBA00022842"/>
    </source>
</evidence>
<dbReference type="PROSITE" id="PS50084">
    <property type="entry name" value="KH_TYPE_1"/>
    <property type="match status" value="1"/>
</dbReference>
<dbReference type="InterPro" id="IPR015847">
    <property type="entry name" value="ExoRNase_PH_dom2"/>
</dbReference>
<dbReference type="InterPro" id="IPR036345">
    <property type="entry name" value="ExoRNase_PH_dom2_sf"/>
</dbReference>
<dbReference type="CDD" id="cd11363">
    <property type="entry name" value="RNase_PH_PNPase_1"/>
    <property type="match status" value="1"/>
</dbReference>
<evidence type="ECO:0000256" key="5">
    <source>
        <dbReference type="ARBA" id="ARBA00022723"/>
    </source>
</evidence>
<dbReference type="InterPro" id="IPR012162">
    <property type="entry name" value="PNPase"/>
</dbReference>
<evidence type="ECO:0000256" key="7">
    <source>
        <dbReference type="ARBA" id="ARBA00022884"/>
    </source>
</evidence>
<dbReference type="GO" id="GO:0006402">
    <property type="term" value="P:mRNA catabolic process"/>
    <property type="evidence" value="ECO:0007669"/>
    <property type="project" value="UniProtKB-UniRule"/>
</dbReference>
<dbReference type="Pfam" id="PF01138">
    <property type="entry name" value="RNase_PH"/>
    <property type="match status" value="2"/>
</dbReference>
<feature type="binding site" evidence="8">
    <location>
        <position position="486"/>
    </location>
    <ligand>
        <name>Mg(2+)</name>
        <dbReference type="ChEBI" id="CHEBI:18420"/>
    </ligand>
</feature>
<keyword evidence="2 8" id="KW-0963">Cytoplasm</keyword>
<dbReference type="GO" id="GO:0004654">
    <property type="term" value="F:polyribonucleotide nucleotidyltransferase activity"/>
    <property type="evidence" value="ECO:0007669"/>
    <property type="project" value="UniProtKB-UniRule"/>
</dbReference>
<comment type="caution">
    <text evidence="11">The sequence shown here is derived from an EMBL/GenBank/DDBJ whole genome shotgun (WGS) entry which is preliminary data.</text>
</comment>
<dbReference type="Proteomes" id="UP000886819">
    <property type="component" value="Unassembled WGS sequence"/>
</dbReference>
<dbReference type="EMBL" id="DVFI01000148">
    <property type="protein sequence ID" value="HIQ64040.1"/>
    <property type="molecule type" value="Genomic_DNA"/>
</dbReference>
<dbReference type="SUPFAM" id="SSF46915">
    <property type="entry name" value="Polynucleotide phosphorylase/guanosine pentaphosphate synthase (PNPase/GPSI), domain 3"/>
    <property type="match status" value="1"/>
</dbReference>
<dbReference type="InterPro" id="IPR027408">
    <property type="entry name" value="PNPase/RNase_PH_dom_sf"/>
</dbReference>
<comment type="similarity">
    <text evidence="1 8">Belongs to the polyribonucleotide nucleotidyltransferase family.</text>
</comment>
<keyword evidence="6 8" id="KW-0460">Magnesium</keyword>
<feature type="binding site" evidence="8">
    <location>
        <position position="492"/>
    </location>
    <ligand>
        <name>Mg(2+)</name>
        <dbReference type="ChEBI" id="CHEBI:18420"/>
    </ligand>
</feature>
<gene>
    <name evidence="8" type="primary">pnp</name>
    <name evidence="11" type="ORF">IAA66_10750</name>
</gene>
<dbReference type="CDD" id="cd04472">
    <property type="entry name" value="S1_PNPase"/>
    <property type="match status" value="1"/>
</dbReference>
<dbReference type="InterPro" id="IPR036612">
    <property type="entry name" value="KH_dom_type_1_sf"/>
</dbReference>
<reference evidence="11" key="2">
    <citation type="journal article" date="2021" name="PeerJ">
        <title>Extensive microbial diversity within the chicken gut microbiome revealed by metagenomics and culture.</title>
        <authorList>
            <person name="Gilroy R."/>
            <person name="Ravi A."/>
            <person name="Getino M."/>
            <person name="Pursley I."/>
            <person name="Horton D.L."/>
            <person name="Alikhan N.F."/>
            <person name="Baker D."/>
            <person name="Gharbi K."/>
            <person name="Hall N."/>
            <person name="Watson M."/>
            <person name="Adriaenssens E.M."/>
            <person name="Foster-Nyarko E."/>
            <person name="Jarju S."/>
            <person name="Secka A."/>
            <person name="Antonio M."/>
            <person name="Oren A."/>
            <person name="Chaudhuri R.R."/>
            <person name="La Ragione R."/>
            <person name="Hildebrand F."/>
            <person name="Pallen M.J."/>
        </authorList>
    </citation>
    <scope>NUCLEOTIDE SEQUENCE</scope>
    <source>
        <strain evidence="11">ChiHile30-977</strain>
    </source>
</reference>
<dbReference type="InterPro" id="IPR036456">
    <property type="entry name" value="PNPase_PH_RNA-bd_sf"/>
</dbReference>
<dbReference type="InterPro" id="IPR004087">
    <property type="entry name" value="KH_dom"/>
</dbReference>
<dbReference type="SMART" id="SM00322">
    <property type="entry name" value="KH"/>
    <property type="match status" value="1"/>
</dbReference>
<dbReference type="Pfam" id="PF00013">
    <property type="entry name" value="KH_1"/>
    <property type="match status" value="1"/>
</dbReference>
<organism evidence="11 12">
    <name type="scientific">Candidatus Avichristensenella intestinipullorum</name>
    <dbReference type="NCBI Taxonomy" id="2840693"/>
    <lineage>
        <taxon>Bacteria</taxon>
        <taxon>Bacillati</taxon>
        <taxon>Bacillota</taxon>
        <taxon>Clostridia</taxon>
        <taxon>Candidatus Avichristensenella</taxon>
    </lineage>
</organism>
<name>A0A9D1CJP9_9FIRM</name>
<dbReference type="SMART" id="SM00316">
    <property type="entry name" value="S1"/>
    <property type="match status" value="1"/>
</dbReference>
<comment type="function">
    <text evidence="8">Involved in mRNA degradation. Catalyzes the phosphorolysis of single-stranded polyribonucleotides processively in the 3'- to 5'-direction.</text>
</comment>
<protein>
    <recommendedName>
        <fullName evidence="8">Polyribonucleotide nucleotidyltransferase</fullName>
        <ecNumber evidence="8">2.7.7.8</ecNumber>
    </recommendedName>
    <alternativeName>
        <fullName evidence="8">Polynucleotide phosphorylase</fullName>
        <shortName evidence="8">PNPase</shortName>
    </alternativeName>
</protein>
<evidence type="ECO:0000256" key="9">
    <source>
        <dbReference type="SAM" id="MobiDB-lite"/>
    </source>
</evidence>
<dbReference type="FunFam" id="2.40.50.140:FF:000189">
    <property type="entry name" value="Polyribonucleotide nucleotidyltransferase, putative"/>
    <property type="match status" value="1"/>
</dbReference>
<sequence length="719" mass="78557">MEHKIYTTELGGKPLLLEFGKYAQQAGGSVLVRYGDTVVLVCATMSAKAREGIDFFPLSCDFEEKLYSVGRIPGGFIKREGRPTEKATLTSRLIDRPLRPLFPKGMRNDVHVVATVLSVDTNIPPDVPAMIGSSAALCVSDIPFAGPTGAVTVGLVDGEFVITPNDIQREQSALHLTVAGTKDAVMMVEAGANEVSEETMLKAILLAHEEIKKLVALQETIAAEIGKEKAEVVMATTGEDVVAAVREYAYDRSRWVFETFDRHERQAREEQVKKETIEHFAETFEGREQEIADALYNINKEIMRARILGEGVRPDGRALTQVRPIWCEAGLLPRPHGSAVFTRGETQVLTVATLGAMGEVQILDGIAPEESKRYMHHYNFPAYSTGEAGRSRSPGRREIGHGALAERALLPMIPNEAEFPYAIRLVSEVLGSNGSTSQASVCGSTLALMDAGVPIKAPVAGVAMGLIKDAESGKVAVLTDIQGLEDFLGDMDFKVAGTQNGITAIQMDIKIKGIDEPILRQALAQALEGRLHILGEMLKVLPAPREHLSPYAPKIIRFAINPEKISEVIGPRGKMINKIIAETGVKIDIEDDGSVYIATPDEDAANKARRMIEAIAKDVEVGDVYRGKVVRMMSFGVFVEFLPGKDGMIHISKLANGRVEKCEDVVKIGDELEVRVAEIDSQGRINLVRNDIVYENNEPVRRPPMGNRNGRPPMRRPRS</sequence>
<dbReference type="GO" id="GO:0000175">
    <property type="term" value="F:3'-5'-RNA exonuclease activity"/>
    <property type="evidence" value="ECO:0007669"/>
    <property type="project" value="TreeGrafter"/>
</dbReference>
<evidence type="ECO:0000256" key="8">
    <source>
        <dbReference type="HAMAP-Rule" id="MF_01595"/>
    </source>
</evidence>
<evidence type="ECO:0000313" key="11">
    <source>
        <dbReference type="EMBL" id="HIQ64040.1"/>
    </source>
</evidence>
<dbReference type="AlphaFoldDB" id="A0A9D1CJP9"/>
<dbReference type="PANTHER" id="PTHR11252">
    <property type="entry name" value="POLYRIBONUCLEOTIDE NUCLEOTIDYLTRANSFERASE"/>
    <property type="match status" value="1"/>
</dbReference>
<dbReference type="SUPFAM" id="SSF54791">
    <property type="entry name" value="Eukaryotic type KH-domain (KH-domain type I)"/>
    <property type="match status" value="1"/>
</dbReference>
<dbReference type="CDD" id="cd11364">
    <property type="entry name" value="RNase_PH_PNPase_2"/>
    <property type="match status" value="1"/>
</dbReference>
<dbReference type="Pfam" id="PF00575">
    <property type="entry name" value="S1"/>
    <property type="match status" value="1"/>
</dbReference>
<dbReference type="InterPro" id="IPR020568">
    <property type="entry name" value="Ribosomal_Su5_D2-typ_SF"/>
</dbReference>
<dbReference type="InterPro" id="IPR003029">
    <property type="entry name" value="S1_domain"/>
</dbReference>
<dbReference type="Pfam" id="PF03725">
    <property type="entry name" value="RNase_PH_C"/>
    <property type="match status" value="1"/>
</dbReference>
<evidence type="ECO:0000313" key="12">
    <source>
        <dbReference type="Proteomes" id="UP000886819"/>
    </source>
</evidence>
<dbReference type="PROSITE" id="PS50126">
    <property type="entry name" value="S1"/>
    <property type="match status" value="1"/>
</dbReference>
<feature type="compositionally biased region" description="Low complexity" evidence="9">
    <location>
        <begin position="703"/>
        <end position="712"/>
    </location>
</feature>
<evidence type="ECO:0000256" key="3">
    <source>
        <dbReference type="ARBA" id="ARBA00022679"/>
    </source>
</evidence>
<dbReference type="EC" id="2.7.7.8" evidence="8"/>
<keyword evidence="5 8" id="KW-0479">Metal-binding</keyword>
<accession>A0A9D1CJP9</accession>
<dbReference type="InterPro" id="IPR012340">
    <property type="entry name" value="NA-bd_OB-fold"/>
</dbReference>
<keyword evidence="3 8" id="KW-0808">Transferase</keyword>
<dbReference type="SUPFAM" id="SSF55666">
    <property type="entry name" value="Ribonuclease PH domain 2-like"/>
    <property type="match status" value="2"/>
</dbReference>
<dbReference type="PANTHER" id="PTHR11252:SF0">
    <property type="entry name" value="POLYRIBONUCLEOTIDE NUCLEOTIDYLTRANSFERASE 1, MITOCHONDRIAL"/>
    <property type="match status" value="1"/>
</dbReference>
<dbReference type="Gene3D" id="3.30.1370.10">
    <property type="entry name" value="K Homology domain, type 1"/>
    <property type="match status" value="1"/>
</dbReference>
<dbReference type="FunFam" id="3.30.230.70:FF:000002">
    <property type="entry name" value="Polyribonucleotide nucleotidyltransferase"/>
    <property type="match status" value="1"/>
</dbReference>
<dbReference type="InterPro" id="IPR015848">
    <property type="entry name" value="PNPase_PH_RNA-bd_bac/org-type"/>
</dbReference>
<reference evidence="11" key="1">
    <citation type="submission" date="2020-10" db="EMBL/GenBank/DDBJ databases">
        <authorList>
            <person name="Gilroy R."/>
        </authorList>
    </citation>
    <scope>NUCLEOTIDE SEQUENCE</scope>
    <source>
        <strain evidence="11">ChiHile30-977</strain>
    </source>
</reference>
<proteinExistence type="inferred from homology"/>
<dbReference type="FunFam" id="3.30.230.70:FF:000001">
    <property type="entry name" value="Polyribonucleotide nucleotidyltransferase"/>
    <property type="match status" value="1"/>
</dbReference>
<dbReference type="Gene3D" id="3.30.230.70">
    <property type="entry name" value="GHMP Kinase, N-terminal domain"/>
    <property type="match status" value="2"/>
</dbReference>
<keyword evidence="7 8" id="KW-0694">RNA-binding</keyword>
<dbReference type="CDD" id="cd02393">
    <property type="entry name" value="KH-I_PNPase"/>
    <property type="match status" value="1"/>
</dbReference>
<dbReference type="HAMAP" id="MF_01595">
    <property type="entry name" value="PNPase"/>
    <property type="match status" value="1"/>
</dbReference>
<evidence type="ECO:0000256" key="4">
    <source>
        <dbReference type="ARBA" id="ARBA00022695"/>
    </source>
</evidence>
<evidence type="ECO:0000256" key="2">
    <source>
        <dbReference type="ARBA" id="ARBA00022490"/>
    </source>
</evidence>
<dbReference type="Pfam" id="PF03726">
    <property type="entry name" value="PNPase"/>
    <property type="match status" value="1"/>
</dbReference>
<dbReference type="Gene3D" id="2.40.50.140">
    <property type="entry name" value="Nucleic acid-binding proteins"/>
    <property type="match status" value="1"/>
</dbReference>
<dbReference type="FunFam" id="3.30.1370.10:FF:000001">
    <property type="entry name" value="Polyribonucleotide nucleotidyltransferase"/>
    <property type="match status" value="1"/>
</dbReference>
<evidence type="ECO:0000259" key="10">
    <source>
        <dbReference type="PROSITE" id="PS50126"/>
    </source>
</evidence>
<dbReference type="GO" id="GO:0003723">
    <property type="term" value="F:RNA binding"/>
    <property type="evidence" value="ECO:0007669"/>
    <property type="project" value="UniProtKB-UniRule"/>
</dbReference>